<feature type="chain" id="PRO_5035429466" evidence="1">
    <location>
        <begin position="17"/>
        <end position="74"/>
    </location>
</feature>
<organism evidence="2 3">
    <name type="scientific">Claviceps africana</name>
    <dbReference type="NCBI Taxonomy" id="83212"/>
    <lineage>
        <taxon>Eukaryota</taxon>
        <taxon>Fungi</taxon>
        <taxon>Dikarya</taxon>
        <taxon>Ascomycota</taxon>
        <taxon>Pezizomycotina</taxon>
        <taxon>Sordariomycetes</taxon>
        <taxon>Hypocreomycetidae</taxon>
        <taxon>Hypocreales</taxon>
        <taxon>Clavicipitaceae</taxon>
        <taxon>Claviceps</taxon>
    </lineage>
</organism>
<dbReference type="AlphaFoldDB" id="A0A8K0IZE3"/>
<name>A0A8K0IZE3_9HYPO</name>
<accession>A0A8K0IZE3</accession>
<dbReference type="EMBL" id="SRPY01001387">
    <property type="protein sequence ID" value="KAG5913262.1"/>
    <property type="molecule type" value="Genomic_DNA"/>
</dbReference>
<feature type="signal peptide" evidence="1">
    <location>
        <begin position="1"/>
        <end position="16"/>
    </location>
</feature>
<keyword evidence="3" id="KW-1185">Reference proteome</keyword>
<gene>
    <name evidence="2" type="ORF">E4U42_001319</name>
</gene>
<comment type="caution">
    <text evidence="2">The sequence shown here is derived from an EMBL/GenBank/DDBJ whole genome shotgun (WGS) entry which is preliminary data.</text>
</comment>
<evidence type="ECO:0000256" key="1">
    <source>
        <dbReference type="SAM" id="SignalP"/>
    </source>
</evidence>
<dbReference type="Proteomes" id="UP000811619">
    <property type="component" value="Unassembled WGS sequence"/>
</dbReference>
<sequence>MRFTLLLAALTGLALADFDFENDNGPAPLEELTKVSSDPPSRVLAARDPCCSARLNQKGVIISCDCRYGEPCCK</sequence>
<evidence type="ECO:0000313" key="3">
    <source>
        <dbReference type="Proteomes" id="UP000811619"/>
    </source>
</evidence>
<proteinExistence type="predicted"/>
<keyword evidence="1" id="KW-0732">Signal</keyword>
<evidence type="ECO:0000313" key="2">
    <source>
        <dbReference type="EMBL" id="KAG5913262.1"/>
    </source>
</evidence>
<reference evidence="2" key="1">
    <citation type="journal article" date="2020" name="bioRxiv">
        <title>Whole genome comparisons of ergot fungi reveals the divergence and evolution of species within the genus Claviceps are the result of varying mechanisms driving genome evolution and host range expansion.</title>
        <authorList>
            <person name="Wyka S.A."/>
            <person name="Mondo S.J."/>
            <person name="Liu M."/>
            <person name="Dettman J."/>
            <person name="Nalam V."/>
            <person name="Broders K.D."/>
        </authorList>
    </citation>
    <scope>NUCLEOTIDE SEQUENCE</scope>
    <source>
        <strain evidence="2">CCC 489</strain>
    </source>
</reference>
<protein>
    <submittedName>
        <fullName evidence="2">Uncharacterized protein</fullName>
    </submittedName>
</protein>